<sequence length="87" mass="9812">MLCMHAGDKFAYVCQLDKRSEDVILLELNQLALAMGTRQFGLGQAGPFSSMLRGPTYISTAKTDSLYMQGQTYTSSHRDRERDMWGN</sequence>
<reference evidence="1 2" key="1">
    <citation type="submission" date="2014-04" db="EMBL/GenBank/DDBJ databases">
        <authorList>
            <consortium name="DOE Joint Genome Institute"/>
            <person name="Kuo A."/>
            <person name="Ruytinx J."/>
            <person name="Rineau F."/>
            <person name="Colpaert J."/>
            <person name="Kohler A."/>
            <person name="Nagy L.G."/>
            <person name="Floudas D."/>
            <person name="Copeland A."/>
            <person name="Barry K.W."/>
            <person name="Cichocki N."/>
            <person name="Veneault-Fourrey C."/>
            <person name="LaButti K."/>
            <person name="Lindquist E.A."/>
            <person name="Lipzen A."/>
            <person name="Lundell T."/>
            <person name="Morin E."/>
            <person name="Murat C."/>
            <person name="Sun H."/>
            <person name="Tunlid A."/>
            <person name="Henrissat B."/>
            <person name="Grigoriev I.V."/>
            <person name="Hibbett D.S."/>
            <person name="Martin F."/>
            <person name="Nordberg H.P."/>
            <person name="Cantor M.N."/>
            <person name="Hua S.X."/>
        </authorList>
    </citation>
    <scope>NUCLEOTIDE SEQUENCE [LARGE SCALE GENOMIC DNA]</scope>
    <source>
        <strain evidence="1 2">UH-Slu-Lm8-n1</strain>
    </source>
</reference>
<dbReference type="EMBL" id="KN835146">
    <property type="protein sequence ID" value="KIK47496.1"/>
    <property type="molecule type" value="Genomic_DNA"/>
</dbReference>
<organism evidence="1 2">
    <name type="scientific">Suillus luteus UH-Slu-Lm8-n1</name>
    <dbReference type="NCBI Taxonomy" id="930992"/>
    <lineage>
        <taxon>Eukaryota</taxon>
        <taxon>Fungi</taxon>
        <taxon>Dikarya</taxon>
        <taxon>Basidiomycota</taxon>
        <taxon>Agaricomycotina</taxon>
        <taxon>Agaricomycetes</taxon>
        <taxon>Agaricomycetidae</taxon>
        <taxon>Boletales</taxon>
        <taxon>Suillineae</taxon>
        <taxon>Suillaceae</taxon>
        <taxon>Suillus</taxon>
    </lineage>
</organism>
<dbReference type="Proteomes" id="UP000054485">
    <property type="component" value="Unassembled WGS sequence"/>
</dbReference>
<dbReference type="AlphaFoldDB" id="A0A0D0B0Q0"/>
<dbReference type="HOGENOM" id="CLU_2484811_0_0_1"/>
<reference evidence="2" key="2">
    <citation type="submission" date="2015-01" db="EMBL/GenBank/DDBJ databases">
        <title>Evolutionary Origins and Diversification of the Mycorrhizal Mutualists.</title>
        <authorList>
            <consortium name="DOE Joint Genome Institute"/>
            <consortium name="Mycorrhizal Genomics Consortium"/>
            <person name="Kohler A."/>
            <person name="Kuo A."/>
            <person name="Nagy L.G."/>
            <person name="Floudas D."/>
            <person name="Copeland A."/>
            <person name="Barry K.W."/>
            <person name="Cichocki N."/>
            <person name="Veneault-Fourrey C."/>
            <person name="LaButti K."/>
            <person name="Lindquist E.A."/>
            <person name="Lipzen A."/>
            <person name="Lundell T."/>
            <person name="Morin E."/>
            <person name="Murat C."/>
            <person name="Riley R."/>
            <person name="Ohm R."/>
            <person name="Sun H."/>
            <person name="Tunlid A."/>
            <person name="Henrissat B."/>
            <person name="Grigoriev I.V."/>
            <person name="Hibbett D.S."/>
            <person name="Martin F."/>
        </authorList>
    </citation>
    <scope>NUCLEOTIDE SEQUENCE [LARGE SCALE GENOMIC DNA]</scope>
    <source>
        <strain evidence="2">UH-Slu-Lm8-n1</strain>
    </source>
</reference>
<proteinExistence type="predicted"/>
<keyword evidence="2" id="KW-1185">Reference proteome</keyword>
<dbReference type="InParanoid" id="A0A0D0B0Q0"/>
<evidence type="ECO:0000313" key="2">
    <source>
        <dbReference type="Proteomes" id="UP000054485"/>
    </source>
</evidence>
<accession>A0A0D0B0Q0</accession>
<evidence type="ECO:0000313" key="1">
    <source>
        <dbReference type="EMBL" id="KIK47496.1"/>
    </source>
</evidence>
<protein>
    <submittedName>
        <fullName evidence="1">Unplaced genomic scaffold CY34scaffold_15, whole genome shotgun sequence</fullName>
    </submittedName>
</protein>
<name>A0A0D0B0Q0_9AGAM</name>
<gene>
    <name evidence="1" type="ORF">CY34DRAFT_799213</name>
</gene>